<dbReference type="Proteomes" id="UP001179952">
    <property type="component" value="Unassembled WGS sequence"/>
</dbReference>
<accession>A0AAV9B144</accession>
<organism evidence="1 2">
    <name type="scientific">Acorus gramineus</name>
    <name type="common">Dwarf sweet flag</name>
    <dbReference type="NCBI Taxonomy" id="55184"/>
    <lineage>
        <taxon>Eukaryota</taxon>
        <taxon>Viridiplantae</taxon>
        <taxon>Streptophyta</taxon>
        <taxon>Embryophyta</taxon>
        <taxon>Tracheophyta</taxon>
        <taxon>Spermatophyta</taxon>
        <taxon>Magnoliopsida</taxon>
        <taxon>Liliopsida</taxon>
        <taxon>Acoraceae</taxon>
        <taxon>Acorus</taxon>
    </lineage>
</organism>
<proteinExistence type="predicted"/>
<evidence type="ECO:0000313" key="1">
    <source>
        <dbReference type="EMBL" id="KAK1270128.1"/>
    </source>
</evidence>
<dbReference type="EMBL" id="JAUJYN010000005">
    <property type="protein sequence ID" value="KAK1270128.1"/>
    <property type="molecule type" value="Genomic_DNA"/>
</dbReference>
<keyword evidence="2" id="KW-1185">Reference proteome</keyword>
<name>A0AAV9B144_ACOGR</name>
<sequence length="116" mass="13205">MSQIHGWLCIPLMREHDVGFMVFLGFIDGRGFIGKYFTDDVKFMALPRFMDGLGFIGGYVSDSCGGISWIHEKYVSYSSIGVSRIHSLGFSNLCEVCLRFMWEYRLGCMGEYVLDS</sequence>
<evidence type="ECO:0000313" key="2">
    <source>
        <dbReference type="Proteomes" id="UP001179952"/>
    </source>
</evidence>
<dbReference type="AlphaFoldDB" id="A0AAV9B144"/>
<gene>
    <name evidence="1" type="ORF">QJS04_geneDACA012685</name>
</gene>
<protein>
    <submittedName>
        <fullName evidence="1">Uncharacterized protein</fullName>
    </submittedName>
</protein>
<comment type="caution">
    <text evidence="1">The sequence shown here is derived from an EMBL/GenBank/DDBJ whole genome shotgun (WGS) entry which is preliminary data.</text>
</comment>
<reference evidence="1" key="1">
    <citation type="journal article" date="2023" name="Nat. Commun.">
        <title>Diploid and tetraploid genomes of Acorus and the evolution of monocots.</title>
        <authorList>
            <person name="Ma L."/>
            <person name="Liu K.W."/>
            <person name="Li Z."/>
            <person name="Hsiao Y.Y."/>
            <person name="Qi Y."/>
            <person name="Fu T."/>
            <person name="Tang G.D."/>
            <person name="Zhang D."/>
            <person name="Sun W.H."/>
            <person name="Liu D.K."/>
            <person name="Li Y."/>
            <person name="Chen G.Z."/>
            <person name="Liu X.D."/>
            <person name="Liao X.Y."/>
            <person name="Jiang Y.T."/>
            <person name="Yu X."/>
            <person name="Hao Y."/>
            <person name="Huang J."/>
            <person name="Zhao X.W."/>
            <person name="Ke S."/>
            <person name="Chen Y.Y."/>
            <person name="Wu W.L."/>
            <person name="Hsu J.L."/>
            <person name="Lin Y.F."/>
            <person name="Huang M.D."/>
            <person name="Li C.Y."/>
            <person name="Huang L."/>
            <person name="Wang Z.W."/>
            <person name="Zhao X."/>
            <person name="Zhong W.Y."/>
            <person name="Peng D.H."/>
            <person name="Ahmad S."/>
            <person name="Lan S."/>
            <person name="Zhang J.S."/>
            <person name="Tsai W.C."/>
            <person name="Van de Peer Y."/>
            <person name="Liu Z.J."/>
        </authorList>
    </citation>
    <scope>NUCLEOTIDE SEQUENCE</scope>
    <source>
        <strain evidence="1">SCP</strain>
    </source>
</reference>
<reference evidence="1" key="2">
    <citation type="submission" date="2023-06" db="EMBL/GenBank/DDBJ databases">
        <authorList>
            <person name="Ma L."/>
            <person name="Liu K.-W."/>
            <person name="Li Z."/>
            <person name="Hsiao Y.-Y."/>
            <person name="Qi Y."/>
            <person name="Fu T."/>
            <person name="Tang G."/>
            <person name="Zhang D."/>
            <person name="Sun W.-H."/>
            <person name="Liu D.-K."/>
            <person name="Li Y."/>
            <person name="Chen G.-Z."/>
            <person name="Liu X.-D."/>
            <person name="Liao X.-Y."/>
            <person name="Jiang Y.-T."/>
            <person name="Yu X."/>
            <person name="Hao Y."/>
            <person name="Huang J."/>
            <person name="Zhao X.-W."/>
            <person name="Ke S."/>
            <person name="Chen Y.-Y."/>
            <person name="Wu W.-L."/>
            <person name="Hsu J.-L."/>
            <person name="Lin Y.-F."/>
            <person name="Huang M.-D."/>
            <person name="Li C.-Y."/>
            <person name="Huang L."/>
            <person name="Wang Z.-W."/>
            <person name="Zhao X."/>
            <person name="Zhong W.-Y."/>
            <person name="Peng D.-H."/>
            <person name="Ahmad S."/>
            <person name="Lan S."/>
            <person name="Zhang J.-S."/>
            <person name="Tsai W.-C."/>
            <person name="Van De Peer Y."/>
            <person name="Liu Z.-J."/>
        </authorList>
    </citation>
    <scope>NUCLEOTIDE SEQUENCE</scope>
    <source>
        <strain evidence="1">SCP</strain>
        <tissue evidence="1">Leaves</tissue>
    </source>
</reference>